<feature type="disulfide bond" evidence="7">
    <location>
        <begin position="7"/>
        <end position="13"/>
    </location>
</feature>
<dbReference type="Pfam" id="PF05497">
    <property type="entry name" value="Destabilase"/>
    <property type="match status" value="1"/>
</dbReference>
<evidence type="ECO:0000256" key="3">
    <source>
        <dbReference type="ARBA" id="ARBA00022529"/>
    </source>
</evidence>
<dbReference type="GeneID" id="108683315"/>
<keyword evidence="7" id="KW-1015">Disulfide bond</keyword>
<keyword evidence="8" id="KW-1185">Reference proteome</keyword>
<accession>A0A8B7PPH4</accession>
<evidence type="ECO:0000256" key="5">
    <source>
        <dbReference type="ARBA" id="ARBA00022801"/>
    </source>
</evidence>
<comment type="catalytic activity">
    <reaction evidence="1">
        <text>Hydrolysis of (1-&gt;4)-beta-linkages between N-acetylmuramic acid and N-acetyl-D-glucosamine residues in a peptidoglycan and between N-acetyl-D-glucosamine residues in chitodextrins.</text>
        <dbReference type="EC" id="3.2.1.17"/>
    </reaction>
</comment>
<evidence type="ECO:0000313" key="8">
    <source>
        <dbReference type="Proteomes" id="UP000694843"/>
    </source>
</evidence>
<dbReference type="OrthoDB" id="6337871at2759"/>
<proteinExistence type="predicted"/>
<dbReference type="OMA" id="ANCANDV"/>
<dbReference type="RefSeq" id="XP_018028109.2">
    <property type="nucleotide sequence ID" value="XM_018172620.2"/>
</dbReference>
<gene>
    <name evidence="9" type="primary">LOC108683315</name>
</gene>
<protein>
    <recommendedName>
        <fullName evidence="2">lysozyme</fullName>
        <ecNumber evidence="2">3.2.1.17</ecNumber>
    </recommendedName>
</protein>
<evidence type="ECO:0000256" key="7">
    <source>
        <dbReference type="PIRSR" id="PIRSR608597-3"/>
    </source>
</evidence>
<dbReference type="GO" id="GO:0042742">
    <property type="term" value="P:defense response to bacterium"/>
    <property type="evidence" value="ECO:0007669"/>
    <property type="project" value="UniProtKB-KW"/>
</dbReference>
<keyword evidence="5" id="KW-0378">Hydrolase</keyword>
<evidence type="ECO:0000313" key="9">
    <source>
        <dbReference type="RefSeq" id="XP_018028109.2"/>
    </source>
</evidence>
<dbReference type="EC" id="3.2.1.17" evidence="2"/>
<dbReference type="AlphaFoldDB" id="A0A8B7PPH4"/>
<dbReference type="InterPro" id="IPR018247">
    <property type="entry name" value="EF_Hand_1_Ca_BS"/>
</dbReference>
<dbReference type="PROSITE" id="PS51909">
    <property type="entry name" value="LYSOZYME_I"/>
    <property type="match status" value="1"/>
</dbReference>
<feature type="non-terminal residue" evidence="9">
    <location>
        <position position="1"/>
    </location>
</feature>
<dbReference type="Gene3D" id="1.10.530.10">
    <property type="match status" value="1"/>
</dbReference>
<organism evidence="8 9">
    <name type="scientific">Hyalella azteca</name>
    <name type="common">Amphipod</name>
    <dbReference type="NCBI Taxonomy" id="294128"/>
    <lineage>
        <taxon>Eukaryota</taxon>
        <taxon>Metazoa</taxon>
        <taxon>Ecdysozoa</taxon>
        <taxon>Arthropoda</taxon>
        <taxon>Crustacea</taxon>
        <taxon>Multicrustacea</taxon>
        <taxon>Malacostraca</taxon>
        <taxon>Eumalacostraca</taxon>
        <taxon>Peracarida</taxon>
        <taxon>Amphipoda</taxon>
        <taxon>Senticaudata</taxon>
        <taxon>Talitrida</taxon>
        <taxon>Talitroidea</taxon>
        <taxon>Hyalellidae</taxon>
        <taxon>Hyalella</taxon>
    </lineage>
</organism>
<evidence type="ECO:0000256" key="1">
    <source>
        <dbReference type="ARBA" id="ARBA00000632"/>
    </source>
</evidence>
<evidence type="ECO:0000256" key="2">
    <source>
        <dbReference type="ARBA" id="ARBA00012732"/>
    </source>
</evidence>
<dbReference type="PROSITE" id="PS00018">
    <property type="entry name" value="EF_HAND_1"/>
    <property type="match status" value="1"/>
</dbReference>
<evidence type="ECO:0000256" key="4">
    <source>
        <dbReference type="ARBA" id="ARBA00022638"/>
    </source>
</evidence>
<keyword evidence="3" id="KW-0929">Antimicrobial</keyword>
<sequence>IAAFANCANDVFCAADTVINYMTKFRQDCNGDGLVDCEDFAYIHVLGGYGCRGADFPSSPFYSRFSNCRRVLQAAGAP</sequence>
<dbReference type="KEGG" id="hazt:108683315"/>
<keyword evidence="6" id="KW-0326">Glycosidase</keyword>
<dbReference type="GO" id="GO:0031640">
    <property type="term" value="P:killing of cells of another organism"/>
    <property type="evidence" value="ECO:0007669"/>
    <property type="project" value="UniProtKB-KW"/>
</dbReference>
<dbReference type="InterPro" id="IPR008597">
    <property type="entry name" value="Invert_lysozyme"/>
</dbReference>
<dbReference type="GO" id="GO:0003796">
    <property type="term" value="F:lysozyme activity"/>
    <property type="evidence" value="ECO:0007669"/>
    <property type="project" value="UniProtKB-EC"/>
</dbReference>
<reference evidence="9" key="1">
    <citation type="submission" date="2025-08" db="UniProtKB">
        <authorList>
            <consortium name="RefSeq"/>
        </authorList>
    </citation>
    <scope>IDENTIFICATION</scope>
    <source>
        <tissue evidence="9">Whole organism</tissue>
    </source>
</reference>
<dbReference type="Proteomes" id="UP000694843">
    <property type="component" value="Unplaced"/>
</dbReference>
<evidence type="ECO:0000256" key="6">
    <source>
        <dbReference type="ARBA" id="ARBA00023295"/>
    </source>
</evidence>
<name>A0A8B7PPH4_HYAAZ</name>
<keyword evidence="4" id="KW-0081">Bacteriolytic enzyme</keyword>